<dbReference type="AlphaFoldDB" id="A0A0G1MPK7"/>
<evidence type="ECO:0000313" key="2">
    <source>
        <dbReference type="Proteomes" id="UP000034329"/>
    </source>
</evidence>
<sequence>MHNSKERLADEREQVFNLAIDQIFSENKPIFAGCEANPDDFIFGRFWSSRYIRQMGHGNQLIDLPGDVEIFRGEYLRVRGRGSKFAAMDLIKLGETLIPLGTHFIKNPNLLNVYHINEAGKINTEPIYKYLSNSLPNQVVLTRTLSKAEAEKYTKDPKDLGSSYPPFWYDTIHTCIHNVTNEFKEDGYEKLIKFLFDNDQLLSLAENSDIEYGTYSYAFFRRDKNSPFPFDLEIKFKREAFEKLIEGYRRWVEENGARFLKNPYYLT</sequence>
<accession>A0A0G1MPK7</accession>
<gene>
    <name evidence="1" type="ORF">UX13_C0022G0018</name>
</gene>
<dbReference type="EMBL" id="LCLA01000022">
    <property type="protein sequence ID" value="KKU10047.1"/>
    <property type="molecule type" value="Genomic_DNA"/>
</dbReference>
<evidence type="ECO:0000313" key="1">
    <source>
        <dbReference type="EMBL" id="KKU10047.1"/>
    </source>
</evidence>
<name>A0A0G1MPK7_9BACT</name>
<protein>
    <submittedName>
        <fullName evidence="1">Uncharacterized protein</fullName>
    </submittedName>
</protein>
<organism evidence="1 2">
    <name type="scientific">Candidatus Woesebacteria bacterium GW2011_GWB1_45_5</name>
    <dbReference type="NCBI Taxonomy" id="1618581"/>
    <lineage>
        <taxon>Bacteria</taxon>
        <taxon>Candidatus Woeseibacteriota</taxon>
    </lineage>
</organism>
<reference evidence="1 2" key="1">
    <citation type="journal article" date="2015" name="Nature">
        <title>rRNA introns, odd ribosomes, and small enigmatic genomes across a large radiation of phyla.</title>
        <authorList>
            <person name="Brown C.T."/>
            <person name="Hug L.A."/>
            <person name="Thomas B.C."/>
            <person name="Sharon I."/>
            <person name="Castelle C.J."/>
            <person name="Singh A."/>
            <person name="Wilkins M.J."/>
            <person name="Williams K.H."/>
            <person name="Banfield J.F."/>
        </authorList>
    </citation>
    <scope>NUCLEOTIDE SEQUENCE [LARGE SCALE GENOMIC DNA]</scope>
</reference>
<proteinExistence type="predicted"/>
<comment type="caution">
    <text evidence="1">The sequence shown here is derived from an EMBL/GenBank/DDBJ whole genome shotgun (WGS) entry which is preliminary data.</text>
</comment>
<dbReference type="Proteomes" id="UP000034329">
    <property type="component" value="Unassembled WGS sequence"/>
</dbReference>